<evidence type="ECO:0000313" key="1">
    <source>
        <dbReference type="EMBL" id="SVD23457.1"/>
    </source>
</evidence>
<reference evidence="1" key="1">
    <citation type="submission" date="2018-05" db="EMBL/GenBank/DDBJ databases">
        <authorList>
            <person name="Lanie J.A."/>
            <person name="Ng W.-L."/>
            <person name="Kazmierczak K.M."/>
            <person name="Andrzejewski T.M."/>
            <person name="Davidsen T.M."/>
            <person name="Wayne K.J."/>
            <person name="Tettelin H."/>
            <person name="Glass J.I."/>
            <person name="Rusch D."/>
            <person name="Podicherti R."/>
            <person name="Tsui H.-C.T."/>
            <person name="Winkler M.E."/>
        </authorList>
    </citation>
    <scope>NUCLEOTIDE SEQUENCE</scope>
</reference>
<protein>
    <submittedName>
        <fullName evidence="1">Uncharacterized protein</fullName>
    </submittedName>
</protein>
<dbReference type="EMBL" id="UINC01137860">
    <property type="protein sequence ID" value="SVD23457.1"/>
    <property type="molecule type" value="Genomic_DNA"/>
</dbReference>
<name>A0A382TPK4_9ZZZZ</name>
<sequence>VDYVFVEKCCIKTLISRSYLSWLEPVKE</sequence>
<gene>
    <name evidence="1" type="ORF">METZ01_LOCUS376311</name>
</gene>
<proteinExistence type="predicted"/>
<dbReference type="AlphaFoldDB" id="A0A382TPK4"/>
<feature type="non-terminal residue" evidence="1">
    <location>
        <position position="1"/>
    </location>
</feature>
<organism evidence="1">
    <name type="scientific">marine metagenome</name>
    <dbReference type="NCBI Taxonomy" id="408172"/>
    <lineage>
        <taxon>unclassified sequences</taxon>
        <taxon>metagenomes</taxon>
        <taxon>ecological metagenomes</taxon>
    </lineage>
</organism>
<accession>A0A382TPK4</accession>